<accession>A0A6G1H5Y5</accession>
<dbReference type="AlphaFoldDB" id="A0A6G1H5Y5"/>
<reference evidence="3" key="1">
    <citation type="journal article" date="2020" name="Stud. Mycol.">
        <title>101 Dothideomycetes genomes: a test case for predicting lifestyles and emergence of pathogens.</title>
        <authorList>
            <person name="Haridas S."/>
            <person name="Albert R."/>
            <person name="Binder M."/>
            <person name="Bloem J."/>
            <person name="Labutti K."/>
            <person name="Salamov A."/>
            <person name="Andreopoulos B."/>
            <person name="Baker S."/>
            <person name="Barry K."/>
            <person name="Bills G."/>
            <person name="Bluhm B."/>
            <person name="Cannon C."/>
            <person name="Castanera R."/>
            <person name="Culley D."/>
            <person name="Daum C."/>
            <person name="Ezra D."/>
            <person name="Gonzalez J."/>
            <person name="Henrissat B."/>
            <person name="Kuo A."/>
            <person name="Liang C."/>
            <person name="Lipzen A."/>
            <person name="Lutzoni F."/>
            <person name="Magnuson J."/>
            <person name="Mondo S."/>
            <person name="Nolan M."/>
            <person name="Ohm R."/>
            <person name="Pangilinan J."/>
            <person name="Park H.-J."/>
            <person name="Ramirez L."/>
            <person name="Alfaro M."/>
            <person name="Sun H."/>
            <person name="Tritt A."/>
            <person name="Yoshinaga Y."/>
            <person name="Zwiers L.-H."/>
            <person name="Turgeon B."/>
            <person name="Goodwin S."/>
            <person name="Spatafora J."/>
            <person name="Crous P."/>
            <person name="Grigoriev I."/>
        </authorList>
    </citation>
    <scope>NUCLEOTIDE SEQUENCE</scope>
    <source>
        <strain evidence="3">CBS 113979</strain>
    </source>
</reference>
<name>A0A6G1H5Y5_9PEZI</name>
<feature type="compositionally biased region" description="Polar residues" evidence="2">
    <location>
        <begin position="360"/>
        <end position="385"/>
    </location>
</feature>
<dbReference type="Proteomes" id="UP000800041">
    <property type="component" value="Unassembled WGS sequence"/>
</dbReference>
<evidence type="ECO:0000256" key="2">
    <source>
        <dbReference type="SAM" id="MobiDB-lite"/>
    </source>
</evidence>
<feature type="region of interest" description="Disordered" evidence="2">
    <location>
        <begin position="675"/>
        <end position="775"/>
    </location>
</feature>
<organism evidence="3 4">
    <name type="scientific">Aulographum hederae CBS 113979</name>
    <dbReference type="NCBI Taxonomy" id="1176131"/>
    <lineage>
        <taxon>Eukaryota</taxon>
        <taxon>Fungi</taxon>
        <taxon>Dikarya</taxon>
        <taxon>Ascomycota</taxon>
        <taxon>Pezizomycotina</taxon>
        <taxon>Dothideomycetes</taxon>
        <taxon>Pleosporomycetidae</taxon>
        <taxon>Aulographales</taxon>
        <taxon>Aulographaceae</taxon>
    </lineage>
</organism>
<evidence type="ECO:0000313" key="3">
    <source>
        <dbReference type="EMBL" id="KAF1988430.1"/>
    </source>
</evidence>
<feature type="coiled-coil region" evidence="1">
    <location>
        <begin position="133"/>
        <end position="202"/>
    </location>
</feature>
<feature type="region of interest" description="Disordered" evidence="2">
    <location>
        <begin position="322"/>
        <end position="420"/>
    </location>
</feature>
<feature type="region of interest" description="Disordered" evidence="2">
    <location>
        <begin position="433"/>
        <end position="456"/>
    </location>
</feature>
<feature type="coiled-coil region" evidence="1">
    <location>
        <begin position="257"/>
        <end position="284"/>
    </location>
</feature>
<protein>
    <submittedName>
        <fullName evidence="3">Uncharacterized protein</fullName>
    </submittedName>
</protein>
<keyword evidence="1" id="KW-0175">Coiled coil</keyword>
<feature type="compositionally biased region" description="Polar residues" evidence="2">
    <location>
        <begin position="507"/>
        <end position="517"/>
    </location>
</feature>
<dbReference type="OrthoDB" id="4088568at2759"/>
<feature type="compositionally biased region" description="Polar residues" evidence="2">
    <location>
        <begin position="401"/>
        <end position="420"/>
    </location>
</feature>
<proteinExistence type="predicted"/>
<evidence type="ECO:0000313" key="4">
    <source>
        <dbReference type="Proteomes" id="UP000800041"/>
    </source>
</evidence>
<feature type="compositionally biased region" description="Polar residues" evidence="2">
    <location>
        <begin position="438"/>
        <end position="448"/>
    </location>
</feature>
<sequence length="795" mass="88336">MDLATPLRVQEVSLPKECCCGRADCPFLAHSCSILEALERDVQTAARLGQQLLVRHESYMVDAEAERKRMSSTLEQLEEEKRELEARNAQTIEENRHLLNQLEGLNNSLVQSESTIESLTVTLHNTQQELHRLAVQASRAGDLEKQLTQLEKDQAVLHETYNNCVSEERTAIQRWRNAERTISDLHNQVERIEREAREDRARHVEVVGRMERTRAVEKELSTAAGRLKGAASAKAMGQDKAGSSVVSHFVRDILQDNANLQLGIVELREMLESSNEEVERLRGQLMFHQPVEDENDHFPRQSLQAELDMEAKESREVHVHHHYHASEQTTIKAKGPLQRRVKKKRHVITPSHFTPPAARRTSQIGSPQTPSSAATILSQTSVTIPQQDHSRHSHRWSQSSNQTGYSNASSQPESPYTNSHRTSSIFDRVFSDAGMESSRPTSPESNDPASPELPPLSRKQMADALNRSFSTPVTVRQKPVTRPPSTTSQDPVFESYKLQSERDSLDLSMSPNQTTIPEESESERAMSPSQPPSPSREYSSSVITLDEDIFSPSVLQSTHDHPLRRANSHDSLLSVSGMDIHTLRSRPSQMLLNSHGSSRVLGTSPSVSTSTVASKPILTVSTATAARPTQFLRPESKDILASMARRTSGDGKDLRMTKSRESLGQWVGGWVKGKWGSAPTSDSAEDVHGTAPHSRSSSHSSRHSSRPRSRHQSSAFSTSSIAEEPEEPVANIPTPTAKLKSKTPSASISAFKMRPPGINQSGPIFGMRPEPPTPFKVQVEQDRIDYEALRDGLGE</sequence>
<feature type="compositionally biased region" description="Basic residues" evidence="2">
    <location>
        <begin position="337"/>
        <end position="347"/>
    </location>
</feature>
<keyword evidence="4" id="KW-1185">Reference proteome</keyword>
<dbReference type="SUPFAM" id="SSF90257">
    <property type="entry name" value="Myosin rod fragments"/>
    <property type="match status" value="1"/>
</dbReference>
<feature type="coiled-coil region" evidence="1">
    <location>
        <begin position="60"/>
        <end position="108"/>
    </location>
</feature>
<feature type="region of interest" description="Disordered" evidence="2">
    <location>
        <begin position="468"/>
        <end position="540"/>
    </location>
</feature>
<evidence type="ECO:0000256" key="1">
    <source>
        <dbReference type="SAM" id="Coils"/>
    </source>
</evidence>
<feature type="compositionally biased region" description="Basic residues" evidence="2">
    <location>
        <begin position="700"/>
        <end position="711"/>
    </location>
</feature>
<gene>
    <name evidence="3" type="ORF">K402DRAFT_391661</name>
</gene>
<dbReference type="EMBL" id="ML977148">
    <property type="protein sequence ID" value="KAF1988430.1"/>
    <property type="molecule type" value="Genomic_DNA"/>
</dbReference>